<dbReference type="InterPro" id="IPR015915">
    <property type="entry name" value="Kelch-typ_b-propeller"/>
</dbReference>
<dbReference type="Gene3D" id="2.120.10.80">
    <property type="entry name" value="Kelch-type beta propeller"/>
    <property type="match status" value="1"/>
</dbReference>
<dbReference type="SUPFAM" id="SSF50965">
    <property type="entry name" value="Galactose oxidase, central domain"/>
    <property type="match status" value="1"/>
</dbReference>
<dbReference type="InterPro" id="IPR011043">
    <property type="entry name" value="Gal_Oxase/kelch_b-propeller"/>
</dbReference>
<evidence type="ECO:0000313" key="1">
    <source>
        <dbReference type="EMBL" id="CAA6830119.1"/>
    </source>
</evidence>
<reference evidence="1" key="1">
    <citation type="submission" date="2020-01" db="EMBL/GenBank/DDBJ databases">
        <authorList>
            <person name="Meier V. D."/>
            <person name="Meier V D."/>
        </authorList>
    </citation>
    <scope>NUCLEOTIDE SEQUENCE</scope>
    <source>
        <strain evidence="1">HLG_WM_MAG_10</strain>
    </source>
</reference>
<protein>
    <recommendedName>
        <fullName evidence="2">Secretion system C-terminal sorting domain-containing protein</fullName>
    </recommendedName>
</protein>
<gene>
    <name evidence="1" type="ORF">HELGO_WM26537</name>
</gene>
<evidence type="ECO:0008006" key="2">
    <source>
        <dbReference type="Google" id="ProtNLM"/>
    </source>
</evidence>
<accession>A0A6S6UDT8</accession>
<proteinExistence type="predicted"/>
<organism evidence="1">
    <name type="scientific">uncultured Aureispira sp</name>
    <dbReference type="NCBI Taxonomy" id="1331704"/>
    <lineage>
        <taxon>Bacteria</taxon>
        <taxon>Pseudomonadati</taxon>
        <taxon>Bacteroidota</taxon>
        <taxon>Saprospiria</taxon>
        <taxon>Saprospirales</taxon>
        <taxon>Saprospiraceae</taxon>
        <taxon>Aureispira</taxon>
        <taxon>environmental samples</taxon>
    </lineage>
</organism>
<sequence length="538" mass="60310">MIMIKFKLVFYVLILILSTTSLFAQSTFDYELELIPISVPNLPGFHSFAFAQDNGKWLVIGGRLDGLHARQPFNAFPQGQNNQAIYVIDIQTQQYWSAPLTSLATSIQEQLQSTNMNFYQDKDSLYLIGGYAYSATAGDHVTFPNLTAIDVPGLIDALINGTAIDSYFKQITAPIFAVTGGQLGKIEDNFYLVGGHRFDGRYNPMGNPTYSQTYTDKIQKFKLNNTGAQLSFSNYVAITDPIHLHRRDYNLLPQIFPDGTQGYTISSGVFQTAVDLPFLYPVNITANGYDPITNFNQYLSNYHGAKACLYDSIGNNMHNLFFGGMSQYYYSNGILMQDNLVPFVKTISRLTRMADSSLHEFQLPQEMPSLKGTSAEFIPNNNLPHYPSEIIKISSITQDSFIIGHILGGIQSPSRHPFSTNQSSTTNADNSIYAVRLIKTIPSNVQKIEGEHHFEVTVSPNPAEDYLQLSFELQKASNVRYYLTSPNGRVLVEKDLEIKAVGKHEISINLDKDLSRGTLFLTVIFDHKYYVNKTITVQ</sequence>
<dbReference type="EMBL" id="CACVAQ010000535">
    <property type="protein sequence ID" value="CAA6830119.1"/>
    <property type="molecule type" value="Genomic_DNA"/>
</dbReference>
<dbReference type="AlphaFoldDB" id="A0A6S6UDT8"/>
<name>A0A6S6UDT8_9BACT</name>